<evidence type="ECO:0000313" key="3">
    <source>
        <dbReference type="Proteomes" id="UP000023152"/>
    </source>
</evidence>
<keyword evidence="1" id="KW-1133">Transmembrane helix</keyword>
<dbReference type="Gene3D" id="3.60.21.70">
    <property type="entry name" value="PhoD-like phosphatase"/>
    <property type="match status" value="1"/>
</dbReference>
<reference evidence="2 3" key="1">
    <citation type="journal article" date="2013" name="Curr. Biol.">
        <title>The Genome of the Foraminiferan Reticulomyxa filosa.</title>
        <authorList>
            <person name="Glockner G."/>
            <person name="Hulsmann N."/>
            <person name="Schleicher M."/>
            <person name="Noegel A.A."/>
            <person name="Eichinger L."/>
            <person name="Gallinger C."/>
            <person name="Pawlowski J."/>
            <person name="Sierra R."/>
            <person name="Euteneuer U."/>
            <person name="Pillet L."/>
            <person name="Moustafa A."/>
            <person name="Platzer M."/>
            <person name="Groth M."/>
            <person name="Szafranski K."/>
            <person name="Schliwa M."/>
        </authorList>
    </citation>
    <scope>NUCLEOTIDE SEQUENCE [LARGE SCALE GENOMIC DNA]</scope>
</reference>
<proteinExistence type="predicted"/>
<dbReference type="InterPro" id="IPR038607">
    <property type="entry name" value="PhoD-like_sf"/>
</dbReference>
<comment type="caution">
    <text evidence="2">The sequence shown here is derived from an EMBL/GenBank/DDBJ whole genome shotgun (WGS) entry which is preliminary data.</text>
</comment>
<organism evidence="2 3">
    <name type="scientific">Reticulomyxa filosa</name>
    <dbReference type="NCBI Taxonomy" id="46433"/>
    <lineage>
        <taxon>Eukaryota</taxon>
        <taxon>Sar</taxon>
        <taxon>Rhizaria</taxon>
        <taxon>Retaria</taxon>
        <taxon>Foraminifera</taxon>
        <taxon>Monothalamids</taxon>
        <taxon>Reticulomyxidae</taxon>
        <taxon>Reticulomyxa</taxon>
    </lineage>
</organism>
<keyword evidence="1" id="KW-0812">Transmembrane</keyword>
<dbReference type="PANTHER" id="PTHR33987:SF1">
    <property type="entry name" value="CALCINEURIN-LIKE METALLO-PHOSPHOESTERASE SUPERFAMILY PROTEIN"/>
    <property type="match status" value="1"/>
</dbReference>
<keyword evidence="3" id="KW-1185">Reference proteome</keyword>
<dbReference type="AlphaFoldDB" id="X6NFB3"/>
<feature type="non-terminal residue" evidence="2">
    <location>
        <position position="1"/>
    </location>
</feature>
<dbReference type="Proteomes" id="UP000023152">
    <property type="component" value="Unassembled WGS sequence"/>
</dbReference>
<keyword evidence="1" id="KW-0472">Membrane</keyword>
<name>X6NFB3_RETFI</name>
<evidence type="ECO:0000256" key="1">
    <source>
        <dbReference type="SAM" id="Phobius"/>
    </source>
</evidence>
<dbReference type="PANTHER" id="PTHR33987">
    <property type="entry name" value="CALCINEURIN-LIKE METALLO-PHOSPHOESTERASE SUPERFAMILY PROTEIN"/>
    <property type="match status" value="1"/>
</dbReference>
<protein>
    <submittedName>
        <fullName evidence="2">Phosphodiesterase/alkaline phosphatase D-like protein</fullName>
    </submittedName>
</protein>
<evidence type="ECO:0000313" key="2">
    <source>
        <dbReference type="EMBL" id="ETO24414.1"/>
    </source>
</evidence>
<feature type="transmembrane region" description="Helical" evidence="1">
    <location>
        <begin position="186"/>
        <end position="212"/>
    </location>
</feature>
<dbReference type="OrthoDB" id="10266805at2759"/>
<sequence length="401" mass="47414">KKKKSANSRFAWKKESKSALLKFLHADNATDVRYKREGIYHYHSMVVSLDASKKRRIYHFKENEILDNERQTNHTETFNDNDNDNDVNNVYWNENKNEYFHIDIYLFDSRYFLKNDTTYPLLGPDQWKWFTHRIQSRAHIADVNVFVSGIQVLSNYRGYVGEQWFFLLLLFLDFKNNNNKNNKKIYMYIHIFIILLFLLLLLLYVVVVVVIIKRSRYSRQERQKLLNVLSLVNNPIVISGDVHFGEMQKVRLSCLNNTQQTNEVFEVTSSGMTHSVQDFPYLFFQLPFRLWHVFDPDGYSIGIESSFNFGEIEILFSKQQDTPHQLLLKVFNQQGQVSLLQSILVPHKKNTFDPKASLLLQSSDIPPCARLLKTMESGEKDFTFSFNAMSFRRDKHKKKTE</sequence>
<accession>X6NFB3</accession>
<gene>
    <name evidence="2" type="ORF">RFI_12742</name>
</gene>
<dbReference type="EMBL" id="ASPP01009230">
    <property type="protein sequence ID" value="ETO24414.1"/>
    <property type="molecule type" value="Genomic_DNA"/>
</dbReference>